<comment type="caution">
    <text evidence="1">The sequence shown here is derived from an EMBL/GenBank/DDBJ whole genome shotgun (WGS) entry which is preliminary data.</text>
</comment>
<sequence>MKFIALISWTDQGVKAAKESPQRLDKARDMAHGLGIKIEQAFLTLGDMDMVCIVDAPSDEAYAKFQLKLAAGGSVRTRSIKAFAEADYRGIMAAL</sequence>
<name>A0ABT1LHA5_9HYPH</name>
<dbReference type="EMBL" id="JANCLU010000029">
    <property type="protein sequence ID" value="MCP8940891.1"/>
    <property type="molecule type" value="Genomic_DNA"/>
</dbReference>
<dbReference type="Proteomes" id="UP001205890">
    <property type="component" value="Unassembled WGS sequence"/>
</dbReference>
<dbReference type="RefSeq" id="WP_254746155.1">
    <property type="nucleotide sequence ID" value="NZ_JANCLU010000029.1"/>
</dbReference>
<proteinExistence type="predicted"/>
<accession>A0ABT1LHA5</accession>
<protein>
    <submittedName>
        <fullName evidence="1">GYD domain-containing protein</fullName>
    </submittedName>
</protein>
<dbReference type="Pfam" id="PF08734">
    <property type="entry name" value="GYD"/>
    <property type="match status" value="1"/>
</dbReference>
<keyword evidence="2" id="KW-1185">Reference proteome</keyword>
<reference evidence="1 2" key="1">
    <citation type="submission" date="2022-07" db="EMBL/GenBank/DDBJ databases">
        <authorList>
            <person name="Li W.-J."/>
            <person name="Deng Q.-Q."/>
        </authorList>
    </citation>
    <scope>NUCLEOTIDE SEQUENCE [LARGE SCALE GENOMIC DNA]</scope>
    <source>
        <strain evidence="1 2">SYSU M60028</strain>
    </source>
</reference>
<evidence type="ECO:0000313" key="1">
    <source>
        <dbReference type="EMBL" id="MCP8940891.1"/>
    </source>
</evidence>
<gene>
    <name evidence="1" type="ORF">NK718_20380</name>
</gene>
<evidence type="ECO:0000313" key="2">
    <source>
        <dbReference type="Proteomes" id="UP001205890"/>
    </source>
</evidence>
<organism evidence="1 2">
    <name type="scientific">Alsobacter ponti</name>
    <dbReference type="NCBI Taxonomy" id="2962936"/>
    <lineage>
        <taxon>Bacteria</taxon>
        <taxon>Pseudomonadati</taxon>
        <taxon>Pseudomonadota</taxon>
        <taxon>Alphaproteobacteria</taxon>
        <taxon>Hyphomicrobiales</taxon>
        <taxon>Alsobacteraceae</taxon>
        <taxon>Alsobacter</taxon>
    </lineage>
</organism>
<dbReference type="InterPro" id="IPR014845">
    <property type="entry name" value="GYD/TTHA1554"/>
</dbReference>